<feature type="region of interest" description="Disordered" evidence="6">
    <location>
        <begin position="56"/>
        <end position="96"/>
    </location>
</feature>
<keyword evidence="4" id="KW-0833">Ubl conjugation pathway</keyword>
<evidence type="ECO:0000256" key="6">
    <source>
        <dbReference type="SAM" id="MobiDB-lite"/>
    </source>
</evidence>
<dbReference type="OMA" id="FKPSLCY"/>
<keyword evidence="3" id="KW-0645">Protease</keyword>
<dbReference type="GO" id="GO:0006508">
    <property type="term" value="P:proteolysis"/>
    <property type="evidence" value="ECO:0007669"/>
    <property type="project" value="UniProtKB-KW"/>
</dbReference>
<organism evidence="8 9">
    <name type="scientific">Lachancea fermentati</name>
    <name type="common">Zygosaccharomyces fermentati</name>
    <dbReference type="NCBI Taxonomy" id="4955"/>
    <lineage>
        <taxon>Eukaryota</taxon>
        <taxon>Fungi</taxon>
        <taxon>Dikarya</taxon>
        <taxon>Ascomycota</taxon>
        <taxon>Saccharomycotina</taxon>
        <taxon>Saccharomycetes</taxon>
        <taxon>Saccharomycetales</taxon>
        <taxon>Saccharomycetaceae</taxon>
        <taxon>Lachancea</taxon>
    </lineage>
</organism>
<dbReference type="Pfam" id="PF02902">
    <property type="entry name" value="Peptidase_C48"/>
    <property type="match status" value="1"/>
</dbReference>
<dbReference type="AlphaFoldDB" id="A0A1G4MBK0"/>
<feature type="compositionally biased region" description="Polar residues" evidence="6">
    <location>
        <begin position="336"/>
        <end position="356"/>
    </location>
</feature>
<dbReference type="GO" id="GO:0070139">
    <property type="term" value="F:SUMO-specific endopeptidase activity"/>
    <property type="evidence" value="ECO:0007669"/>
    <property type="project" value="TreeGrafter"/>
</dbReference>
<evidence type="ECO:0000256" key="1">
    <source>
        <dbReference type="ARBA" id="ARBA00005234"/>
    </source>
</evidence>
<dbReference type="Proteomes" id="UP000190831">
    <property type="component" value="Chromosome D"/>
</dbReference>
<feature type="compositionally biased region" description="Low complexity" evidence="6">
    <location>
        <begin position="930"/>
        <end position="940"/>
    </location>
</feature>
<proteinExistence type="inferred from homology"/>
<comment type="similarity">
    <text evidence="1">Belongs to the peptidase C48 family.</text>
</comment>
<feature type="domain" description="Ubiquitin-like protease family profile" evidence="7">
    <location>
        <begin position="390"/>
        <end position="591"/>
    </location>
</feature>
<dbReference type="InterPro" id="IPR051947">
    <property type="entry name" value="Sentrin-specific_protease"/>
</dbReference>
<feature type="compositionally biased region" description="Polar residues" evidence="6">
    <location>
        <begin position="890"/>
        <end position="902"/>
    </location>
</feature>
<accession>A0A1G4MBK0</accession>
<keyword evidence="5" id="KW-0378">Hydrolase</keyword>
<dbReference type="GO" id="GO:0005737">
    <property type="term" value="C:cytoplasm"/>
    <property type="evidence" value="ECO:0007669"/>
    <property type="project" value="TreeGrafter"/>
</dbReference>
<feature type="region of interest" description="Disordered" evidence="6">
    <location>
        <begin position="814"/>
        <end position="940"/>
    </location>
</feature>
<keyword evidence="9" id="KW-1185">Reference proteome</keyword>
<evidence type="ECO:0000313" key="9">
    <source>
        <dbReference type="Proteomes" id="UP000190831"/>
    </source>
</evidence>
<evidence type="ECO:0000313" key="8">
    <source>
        <dbReference type="EMBL" id="SCW01163.1"/>
    </source>
</evidence>
<dbReference type="PANTHER" id="PTHR46896">
    <property type="entry name" value="SENTRIN-SPECIFIC PROTEASE"/>
    <property type="match status" value="1"/>
</dbReference>
<feature type="compositionally biased region" description="Polar residues" evidence="6">
    <location>
        <begin position="817"/>
        <end position="829"/>
    </location>
</feature>
<evidence type="ECO:0000256" key="3">
    <source>
        <dbReference type="ARBA" id="ARBA00022670"/>
    </source>
</evidence>
<feature type="compositionally biased region" description="Basic and acidic residues" evidence="6">
    <location>
        <begin position="86"/>
        <end position="96"/>
    </location>
</feature>
<evidence type="ECO:0000256" key="4">
    <source>
        <dbReference type="ARBA" id="ARBA00022786"/>
    </source>
</evidence>
<sequence length="940" mass="106790">MSKRKGRFGGMLPIDTLSTSNNCKNTVPTRYTAFRRDPKVVDKLNHLTTLDFLPPEHSLTKKSSQDLSPRKYHSKARPISVDSEDESSRRHDSFETPIRKRQKGIRDVSFTSPIEHGLSPPGRTFSSSGTFRVLSAANRDIEKMHCVLRIVTDVEGIRCSVRWKGAELEGSQTDFLIDCERFFFDTSKSYMGIFLKHTRRINLENGEEPINTKIMVWNSDNEPDKNLVLVKRSIMNSLVKVEVVPDKRDILNRMKNLGLKYQNEAKNKKFWEKPEFQSLGRSVKTRRRTEESGTKIGIPNTEITASTDTTHSTSRDPLTISPSGFYAANNKSISTQPSLKEHSLSNLRRSQRTSRLAITDDSPLDKDQEFEEPEEFKPSLFHKFTDGTTFSVTNLDFKCLYNHDWINDSILDFFVKYWAEESISKGAILRGDIHILSSFFYTKLVSDPSNYYSNVKKWVSNTDLFSKKYIVMPINVNFHWFGCIITNLPSILEFLTREKELLTTSEASPISEDNDELSITPPVVSIFVYDSLRQTHSREVEPLKEFLISYAEDKYGLTLPKGVIKMKTCMVPQQPNMSDCGVHVILNSRKFFENPIMTAEVWRSTKSKGKPTSRAINEYFEKNARVHARKDLREVLRELQKQQIKSGPLKDETAVNDASMDDEHSDIEIIEDIDFYKKNTSEEAIEKSMDNGESCSIDDDKVTSKEEVSDNEKLLKLQSFRPEVRSSAIVEGEDGTGESNSTELYGRDEPVVNTIKNTGPIPTDGTSTNLINTVNNTISKYFRSKKPLTVESSEKESVVDRNINIQKLTLEDASLARPTSQNTGKSYDSSHLIRSGHSFDDRHRKTYKIKSQSDFHEGDNFEGRGVSSNKSGTLHIETDNSDLSDAELTGNITNQSEFNPITSHKEFKNRLSSKAGGRIDQLFERRKLSSSDSVSSSLSS</sequence>
<protein>
    <submittedName>
        <fullName evidence="8">LAFE_0D06480g1_1</fullName>
    </submittedName>
</protein>
<dbReference type="SUPFAM" id="SSF54001">
    <property type="entry name" value="Cysteine proteinases"/>
    <property type="match status" value="1"/>
</dbReference>
<dbReference type="OrthoDB" id="442460at2759"/>
<feature type="region of interest" description="Disordered" evidence="6">
    <location>
        <begin position="336"/>
        <end position="361"/>
    </location>
</feature>
<dbReference type="PROSITE" id="PS50600">
    <property type="entry name" value="ULP_PROTEASE"/>
    <property type="match status" value="1"/>
</dbReference>
<reference evidence="8 9" key="1">
    <citation type="submission" date="2016-03" db="EMBL/GenBank/DDBJ databases">
        <authorList>
            <person name="Devillers H."/>
        </authorList>
    </citation>
    <scope>NUCLEOTIDE SEQUENCE [LARGE SCALE GENOMIC DNA]</scope>
    <source>
        <strain evidence="8">CBS 6772</strain>
    </source>
</reference>
<dbReference type="InterPro" id="IPR038765">
    <property type="entry name" value="Papain-like_cys_pep_sf"/>
</dbReference>
<dbReference type="InterPro" id="IPR003653">
    <property type="entry name" value="Peptidase_C48_C"/>
</dbReference>
<dbReference type="GO" id="GO:0005634">
    <property type="term" value="C:nucleus"/>
    <property type="evidence" value="ECO:0007669"/>
    <property type="project" value="TreeGrafter"/>
</dbReference>
<dbReference type="PANTHER" id="PTHR46896:SF3">
    <property type="entry name" value="FI06413P-RELATED"/>
    <property type="match status" value="1"/>
</dbReference>
<dbReference type="EMBL" id="LT598492">
    <property type="protein sequence ID" value="SCW01163.1"/>
    <property type="molecule type" value="Genomic_DNA"/>
</dbReference>
<name>A0A1G4MBK0_LACFM</name>
<dbReference type="STRING" id="4955.A0A1G4MBK0"/>
<feature type="compositionally biased region" description="Basic and acidic residues" evidence="6">
    <location>
        <begin position="851"/>
        <end position="862"/>
    </location>
</feature>
<keyword evidence="2" id="KW-0597">Phosphoprotein</keyword>
<dbReference type="GO" id="GO:0016926">
    <property type="term" value="P:protein desumoylation"/>
    <property type="evidence" value="ECO:0007669"/>
    <property type="project" value="TreeGrafter"/>
</dbReference>
<feature type="region of interest" description="Disordered" evidence="6">
    <location>
        <begin position="282"/>
        <end position="322"/>
    </location>
</feature>
<feature type="compositionally biased region" description="Polar residues" evidence="6">
    <location>
        <begin position="301"/>
        <end position="322"/>
    </location>
</feature>
<evidence type="ECO:0000256" key="2">
    <source>
        <dbReference type="ARBA" id="ARBA00022553"/>
    </source>
</evidence>
<evidence type="ECO:0000259" key="7">
    <source>
        <dbReference type="PROSITE" id="PS50600"/>
    </source>
</evidence>
<gene>
    <name evidence="8" type="ORF">LAFE_0D06480G</name>
</gene>
<evidence type="ECO:0000256" key="5">
    <source>
        <dbReference type="ARBA" id="ARBA00022801"/>
    </source>
</evidence>
<feature type="region of interest" description="Disordered" evidence="6">
    <location>
        <begin position="687"/>
        <end position="706"/>
    </location>
</feature>
<dbReference type="Gene3D" id="3.40.395.10">
    <property type="entry name" value="Adenoviral Proteinase, Chain A"/>
    <property type="match status" value="1"/>
</dbReference>